<feature type="domain" description="EamA" evidence="7">
    <location>
        <begin position="18"/>
        <end position="152"/>
    </location>
</feature>
<accession>A0ABW3FJV1</accession>
<protein>
    <submittedName>
        <fullName evidence="8">DMT family transporter</fullName>
    </submittedName>
</protein>
<dbReference type="PANTHER" id="PTHR32322">
    <property type="entry name" value="INNER MEMBRANE TRANSPORTER"/>
    <property type="match status" value="1"/>
</dbReference>
<evidence type="ECO:0000313" key="8">
    <source>
        <dbReference type="EMBL" id="MFD0917932.1"/>
    </source>
</evidence>
<dbReference type="InterPro" id="IPR050638">
    <property type="entry name" value="AA-Vitamin_Transporters"/>
</dbReference>
<comment type="subcellular location">
    <subcellularLocation>
        <location evidence="1">Cell membrane</location>
        <topology evidence="1">Multi-pass membrane protein</topology>
    </subcellularLocation>
</comment>
<keyword evidence="5 6" id="KW-0472">Membrane</keyword>
<dbReference type="Proteomes" id="UP001597101">
    <property type="component" value="Unassembled WGS sequence"/>
</dbReference>
<feature type="transmembrane region" description="Helical" evidence="6">
    <location>
        <begin position="111"/>
        <end position="128"/>
    </location>
</feature>
<gene>
    <name evidence="8" type="ORF">ACFQ14_16120</name>
</gene>
<feature type="transmembrane region" description="Helical" evidence="6">
    <location>
        <begin position="16"/>
        <end position="35"/>
    </location>
</feature>
<feature type="transmembrane region" description="Helical" evidence="6">
    <location>
        <begin position="262"/>
        <end position="282"/>
    </location>
</feature>
<evidence type="ECO:0000256" key="2">
    <source>
        <dbReference type="ARBA" id="ARBA00022475"/>
    </source>
</evidence>
<evidence type="ECO:0000256" key="6">
    <source>
        <dbReference type="SAM" id="Phobius"/>
    </source>
</evidence>
<feature type="transmembrane region" description="Helical" evidence="6">
    <location>
        <begin position="197"/>
        <end position="217"/>
    </location>
</feature>
<evidence type="ECO:0000256" key="5">
    <source>
        <dbReference type="ARBA" id="ARBA00023136"/>
    </source>
</evidence>
<evidence type="ECO:0000256" key="4">
    <source>
        <dbReference type="ARBA" id="ARBA00022989"/>
    </source>
</evidence>
<proteinExistence type="predicted"/>
<evidence type="ECO:0000256" key="3">
    <source>
        <dbReference type="ARBA" id="ARBA00022692"/>
    </source>
</evidence>
<dbReference type="InterPro" id="IPR037185">
    <property type="entry name" value="EmrE-like"/>
</dbReference>
<dbReference type="RefSeq" id="WP_377213786.1">
    <property type="nucleotide sequence ID" value="NZ_JBHTJV010000026.1"/>
</dbReference>
<feature type="transmembrane region" description="Helical" evidence="6">
    <location>
        <begin position="140"/>
        <end position="157"/>
    </location>
</feature>
<feature type="transmembrane region" description="Helical" evidence="6">
    <location>
        <begin position="47"/>
        <end position="66"/>
    </location>
</feature>
<dbReference type="Pfam" id="PF00892">
    <property type="entry name" value="EamA"/>
    <property type="match status" value="2"/>
</dbReference>
<feature type="domain" description="EamA" evidence="7">
    <location>
        <begin position="168"/>
        <end position="304"/>
    </location>
</feature>
<feature type="transmembrane region" description="Helical" evidence="6">
    <location>
        <begin position="163"/>
        <end position="185"/>
    </location>
</feature>
<sequence length="311" mass="33531">MTTATAETPPSRERSVALALLFVMPLFFSTNIIFGRASIDGGHTEPYTLAFLRWTFTALILLPFVWPKLRTHRALIGSLTPTIAMLGFLGMWICGALVYVALKYTSATNGTLIYTTAPVMVLVIDWLFRGRKTNIREAAGIGLAFSGVGIIVFRGSLETLLSLSFNVGDLIFVATAFSWAVYSVWLKSDKLAPLQTLPLFALTAGAGAVLLLPFAAFETVSLATFPSTLTAWALISATVIISSLLAFSLFQNGVRVVGSSITSIFLYLLPVYGVALAVLFLGETLFPFHFWGIATVLSGVVLATFPARKKA</sequence>
<evidence type="ECO:0000313" key="9">
    <source>
        <dbReference type="Proteomes" id="UP001597101"/>
    </source>
</evidence>
<feature type="transmembrane region" description="Helical" evidence="6">
    <location>
        <begin position="78"/>
        <end position="99"/>
    </location>
</feature>
<dbReference type="InterPro" id="IPR000620">
    <property type="entry name" value="EamA_dom"/>
</dbReference>
<reference evidence="9" key="1">
    <citation type="journal article" date="2019" name="Int. J. Syst. Evol. Microbiol.">
        <title>The Global Catalogue of Microorganisms (GCM) 10K type strain sequencing project: providing services to taxonomists for standard genome sequencing and annotation.</title>
        <authorList>
            <consortium name="The Broad Institute Genomics Platform"/>
            <consortium name="The Broad Institute Genome Sequencing Center for Infectious Disease"/>
            <person name="Wu L."/>
            <person name="Ma J."/>
        </authorList>
    </citation>
    <scope>NUCLEOTIDE SEQUENCE [LARGE SCALE GENOMIC DNA]</scope>
    <source>
        <strain evidence="9">CCUG 60023</strain>
    </source>
</reference>
<keyword evidence="9" id="KW-1185">Reference proteome</keyword>
<dbReference type="PANTHER" id="PTHR32322:SF18">
    <property type="entry name" value="S-ADENOSYLMETHIONINE_S-ADENOSYLHOMOCYSTEINE TRANSPORTER"/>
    <property type="match status" value="1"/>
</dbReference>
<organism evidence="8 9">
    <name type="scientific">Pseudahrensia aquimaris</name>
    <dbReference type="NCBI Taxonomy" id="744461"/>
    <lineage>
        <taxon>Bacteria</taxon>
        <taxon>Pseudomonadati</taxon>
        <taxon>Pseudomonadota</taxon>
        <taxon>Alphaproteobacteria</taxon>
        <taxon>Hyphomicrobiales</taxon>
        <taxon>Ahrensiaceae</taxon>
        <taxon>Pseudahrensia</taxon>
    </lineage>
</organism>
<dbReference type="SUPFAM" id="SSF103481">
    <property type="entry name" value="Multidrug resistance efflux transporter EmrE"/>
    <property type="match status" value="2"/>
</dbReference>
<keyword evidence="4 6" id="KW-1133">Transmembrane helix</keyword>
<feature type="transmembrane region" description="Helical" evidence="6">
    <location>
        <begin position="288"/>
        <end position="307"/>
    </location>
</feature>
<dbReference type="EMBL" id="JBHTJV010000026">
    <property type="protein sequence ID" value="MFD0917932.1"/>
    <property type="molecule type" value="Genomic_DNA"/>
</dbReference>
<evidence type="ECO:0000259" key="7">
    <source>
        <dbReference type="Pfam" id="PF00892"/>
    </source>
</evidence>
<keyword evidence="2" id="KW-1003">Cell membrane</keyword>
<keyword evidence="3 6" id="KW-0812">Transmembrane</keyword>
<name>A0ABW3FJV1_9HYPH</name>
<comment type="caution">
    <text evidence="8">The sequence shown here is derived from an EMBL/GenBank/DDBJ whole genome shotgun (WGS) entry which is preliminary data.</text>
</comment>
<evidence type="ECO:0000256" key="1">
    <source>
        <dbReference type="ARBA" id="ARBA00004651"/>
    </source>
</evidence>
<feature type="transmembrane region" description="Helical" evidence="6">
    <location>
        <begin position="229"/>
        <end position="250"/>
    </location>
</feature>